<sequence>MESRYGGDDVGKKKYVVGKWFQFQMADGKSIMWDQVHEYDNLVVDVLGEGHNAYQCYQRKDQQNSNHKPAPQANPQVHLAKNEEVITAVVVEANLMENEMDWILEVIASKHFCSNENSFKNSMRHWTVNVSTWATPPPPMFWTGNLGPRNQMPLAPILVCEIFDVWGIDFMGPFPLDKFYIILGVDYVSKWVEAKATRMDDGKTVIDFVKANIFSRYGMPRAIISDLGTHFCNKMVSALLKKYNVTHRASTAYHPKTNGQVEVSNREIKSILEKTVNPNRKNWSTRLDDALWAYRTAYKTPIAARLHRFHRVPPPSHAAEHHSTVVIAVTTSAVASLLQPPPKTNISLPAPPSPSRRPARCVVAASPPKPPSSSLHHYSQSSSPHRLGRDVTATASTSQPHQSPRLRQPPSLSLSLYARVQVATPLARRTPVVLLCLRPA</sequence>
<dbReference type="Pfam" id="PF00665">
    <property type="entry name" value="rve"/>
    <property type="match status" value="1"/>
</dbReference>
<reference evidence="3" key="1">
    <citation type="submission" date="2020-06" db="EMBL/GenBank/DDBJ databases">
        <authorList>
            <person name="Li T."/>
            <person name="Hu X."/>
            <person name="Zhang T."/>
            <person name="Song X."/>
            <person name="Zhang H."/>
            <person name="Dai N."/>
            <person name="Sheng W."/>
            <person name="Hou X."/>
            <person name="Wei L."/>
        </authorList>
    </citation>
    <scope>NUCLEOTIDE SEQUENCE</scope>
    <source>
        <strain evidence="3">KEN1</strain>
        <tissue evidence="3">Leaf</tissue>
    </source>
</reference>
<accession>A0AAW2Y8T6</accession>
<feature type="domain" description="Integrase catalytic" evidence="2">
    <location>
        <begin position="152"/>
        <end position="322"/>
    </location>
</feature>
<feature type="compositionally biased region" description="Low complexity" evidence="1">
    <location>
        <begin position="372"/>
        <end position="385"/>
    </location>
</feature>
<protein>
    <recommendedName>
        <fullName evidence="2">Integrase catalytic domain-containing protein</fullName>
    </recommendedName>
</protein>
<gene>
    <name evidence="3" type="ORF">Slati_0106500</name>
</gene>
<dbReference type="EMBL" id="JACGWN010000001">
    <property type="protein sequence ID" value="KAL0462189.1"/>
    <property type="molecule type" value="Genomic_DNA"/>
</dbReference>
<comment type="caution">
    <text evidence="3">The sequence shown here is derived from an EMBL/GenBank/DDBJ whole genome shotgun (WGS) entry which is preliminary data.</text>
</comment>
<feature type="region of interest" description="Disordered" evidence="1">
    <location>
        <begin position="339"/>
        <end position="410"/>
    </location>
</feature>
<dbReference type="PANTHER" id="PTHR47266">
    <property type="entry name" value="ENDONUCLEASE-RELATED"/>
    <property type="match status" value="1"/>
</dbReference>
<dbReference type="SUPFAM" id="SSF53098">
    <property type="entry name" value="Ribonuclease H-like"/>
    <property type="match status" value="1"/>
</dbReference>
<evidence type="ECO:0000259" key="2">
    <source>
        <dbReference type="PROSITE" id="PS50994"/>
    </source>
</evidence>
<organism evidence="3">
    <name type="scientific">Sesamum latifolium</name>
    <dbReference type="NCBI Taxonomy" id="2727402"/>
    <lineage>
        <taxon>Eukaryota</taxon>
        <taxon>Viridiplantae</taxon>
        <taxon>Streptophyta</taxon>
        <taxon>Embryophyta</taxon>
        <taxon>Tracheophyta</taxon>
        <taxon>Spermatophyta</taxon>
        <taxon>Magnoliopsida</taxon>
        <taxon>eudicotyledons</taxon>
        <taxon>Gunneridae</taxon>
        <taxon>Pentapetalae</taxon>
        <taxon>asterids</taxon>
        <taxon>lamiids</taxon>
        <taxon>Lamiales</taxon>
        <taxon>Pedaliaceae</taxon>
        <taxon>Sesamum</taxon>
    </lineage>
</organism>
<name>A0AAW2Y8T6_9LAMI</name>
<reference evidence="3" key="2">
    <citation type="journal article" date="2024" name="Plant">
        <title>Genomic evolution and insights into agronomic trait innovations of Sesamum species.</title>
        <authorList>
            <person name="Miao H."/>
            <person name="Wang L."/>
            <person name="Qu L."/>
            <person name="Liu H."/>
            <person name="Sun Y."/>
            <person name="Le M."/>
            <person name="Wang Q."/>
            <person name="Wei S."/>
            <person name="Zheng Y."/>
            <person name="Lin W."/>
            <person name="Duan Y."/>
            <person name="Cao H."/>
            <person name="Xiong S."/>
            <person name="Wang X."/>
            <person name="Wei L."/>
            <person name="Li C."/>
            <person name="Ma Q."/>
            <person name="Ju M."/>
            <person name="Zhao R."/>
            <person name="Li G."/>
            <person name="Mu C."/>
            <person name="Tian Q."/>
            <person name="Mei H."/>
            <person name="Zhang T."/>
            <person name="Gao T."/>
            <person name="Zhang H."/>
        </authorList>
    </citation>
    <scope>NUCLEOTIDE SEQUENCE</scope>
    <source>
        <strain evidence="3">KEN1</strain>
    </source>
</reference>
<proteinExistence type="predicted"/>
<evidence type="ECO:0000256" key="1">
    <source>
        <dbReference type="SAM" id="MobiDB-lite"/>
    </source>
</evidence>
<dbReference type="GO" id="GO:0003676">
    <property type="term" value="F:nucleic acid binding"/>
    <property type="evidence" value="ECO:0007669"/>
    <property type="project" value="InterPro"/>
</dbReference>
<dbReference type="InterPro" id="IPR052160">
    <property type="entry name" value="Gypsy_RT_Integrase-like"/>
</dbReference>
<feature type="compositionally biased region" description="Pro residues" evidence="1">
    <location>
        <begin position="339"/>
        <end position="355"/>
    </location>
</feature>
<evidence type="ECO:0000313" key="3">
    <source>
        <dbReference type="EMBL" id="KAL0462189.1"/>
    </source>
</evidence>
<dbReference type="GO" id="GO:0015074">
    <property type="term" value="P:DNA integration"/>
    <property type="evidence" value="ECO:0007669"/>
    <property type="project" value="InterPro"/>
</dbReference>
<dbReference type="Gene3D" id="3.30.420.10">
    <property type="entry name" value="Ribonuclease H-like superfamily/Ribonuclease H"/>
    <property type="match status" value="1"/>
</dbReference>
<dbReference type="InterPro" id="IPR001584">
    <property type="entry name" value="Integrase_cat-core"/>
</dbReference>
<dbReference type="AlphaFoldDB" id="A0AAW2Y8T6"/>
<dbReference type="InterPro" id="IPR036397">
    <property type="entry name" value="RNaseH_sf"/>
</dbReference>
<dbReference type="InterPro" id="IPR012337">
    <property type="entry name" value="RNaseH-like_sf"/>
</dbReference>
<dbReference type="PROSITE" id="PS50994">
    <property type="entry name" value="INTEGRASE"/>
    <property type="match status" value="1"/>
</dbReference>